<reference evidence="2" key="1">
    <citation type="submission" date="2015-06" db="EMBL/GenBank/DDBJ databases">
        <authorList>
            <person name="Nguyen H."/>
        </authorList>
    </citation>
    <scope>NUCLEOTIDE SEQUENCE</scope>
    <source>
        <strain evidence="2">DAOM 180753</strain>
    </source>
</reference>
<dbReference type="PANTHER" id="PTHR37542">
    <property type="entry name" value="HELO DOMAIN-CONTAINING PROTEIN-RELATED"/>
    <property type="match status" value="1"/>
</dbReference>
<feature type="domain" description="Protein kinase" evidence="1">
    <location>
        <begin position="167"/>
        <end position="481"/>
    </location>
</feature>
<dbReference type="InterPro" id="IPR000719">
    <property type="entry name" value="Prot_kinase_dom"/>
</dbReference>
<dbReference type="GO" id="GO:0005524">
    <property type="term" value="F:ATP binding"/>
    <property type="evidence" value="ECO:0007669"/>
    <property type="project" value="InterPro"/>
</dbReference>
<evidence type="ECO:0000313" key="2">
    <source>
        <dbReference type="EMBL" id="KAJ9489697.1"/>
    </source>
</evidence>
<dbReference type="Pfam" id="PF00069">
    <property type="entry name" value="Pkinase"/>
    <property type="match status" value="1"/>
</dbReference>
<evidence type="ECO:0000313" key="3">
    <source>
        <dbReference type="Proteomes" id="UP001227192"/>
    </source>
</evidence>
<reference evidence="2" key="2">
    <citation type="journal article" date="2016" name="Fungal Biol.">
        <title>Ochratoxin A production by Penicillium thymicola.</title>
        <authorList>
            <person name="Nguyen H.D.T."/>
            <person name="McMullin D.R."/>
            <person name="Ponomareva E."/>
            <person name="Riley R."/>
            <person name="Pomraning K.R."/>
            <person name="Baker S.E."/>
            <person name="Seifert K.A."/>
        </authorList>
    </citation>
    <scope>NUCLEOTIDE SEQUENCE</scope>
    <source>
        <strain evidence="2">DAOM 180753</strain>
    </source>
</reference>
<comment type="caution">
    <text evidence="2">The sequence shown here is derived from an EMBL/GenBank/DDBJ whole genome shotgun (WGS) entry which is preliminary data.</text>
</comment>
<accession>A0AAI9TMD6</accession>
<dbReference type="Proteomes" id="UP001227192">
    <property type="component" value="Unassembled WGS sequence"/>
</dbReference>
<dbReference type="PROSITE" id="PS50011">
    <property type="entry name" value="PROTEIN_KINASE_DOM"/>
    <property type="match status" value="1"/>
</dbReference>
<gene>
    <name evidence="2" type="ORF">VN97_g3567</name>
</gene>
<protein>
    <recommendedName>
        <fullName evidence="1">Protein kinase domain-containing protein</fullName>
    </recommendedName>
</protein>
<dbReference type="PANTHER" id="PTHR37542:SF3">
    <property type="entry name" value="PRION-INHIBITION AND PROPAGATION HELO DOMAIN-CONTAINING PROTEIN"/>
    <property type="match status" value="1"/>
</dbReference>
<dbReference type="Gene3D" id="1.10.510.10">
    <property type="entry name" value="Transferase(Phosphotransferase) domain 1"/>
    <property type="match status" value="1"/>
</dbReference>
<dbReference type="GO" id="GO:0004672">
    <property type="term" value="F:protein kinase activity"/>
    <property type="evidence" value="ECO:0007669"/>
    <property type="project" value="InterPro"/>
</dbReference>
<dbReference type="EMBL" id="LACB01000077">
    <property type="protein sequence ID" value="KAJ9489697.1"/>
    <property type="molecule type" value="Genomic_DNA"/>
</dbReference>
<sequence length="509" mass="57898">MDIVSLALSSLSAAELLFNSGLRIYRRVKKQDKINEVLREIKIFDIQDNKDRLALHVELAQAVLRNPVVDQEYKDRLERSWKRITTRLAEMDCLLDLMISKSSPFQTRARHGARDQLIALGDNKDGHKPLSNILGDFYIDVNAMRELMKDESPLYLSGNDFCPLDADNHIPVSGSGAFLGKGRLTRPGPDLPSGVQLYLYESKPYSNMEKENVRVNIQILARMIHQAQPNHGILKLVGFRDELNSQQSTFQLIFITPFPGESCTTLSQYMRDHPGKPTLNFRFTLCYQLSRAILETHTLGLVHKNIRPENILLSQETNPDDDMTLAEPTPTLYLSGWQYARQVEYGVTNLRNEITLQKKIYQHPERQLPLADKEYSMAHDVYSLGVCMLEILNWESVLEADNSSVSEAFKEAFRALGNDTGGSEQDGYTRFPEVIKRTLVYLNEITTPVAAGAKISHLVQRFLTCRDEKDDDNEDLEEPVVLEGKDRRRIAINFVDTALKDILTIKSAI</sequence>
<dbReference type="AlphaFoldDB" id="A0AAI9TMD6"/>
<organism evidence="2 3">
    <name type="scientific">Penicillium thymicola</name>
    <dbReference type="NCBI Taxonomy" id="293382"/>
    <lineage>
        <taxon>Eukaryota</taxon>
        <taxon>Fungi</taxon>
        <taxon>Dikarya</taxon>
        <taxon>Ascomycota</taxon>
        <taxon>Pezizomycotina</taxon>
        <taxon>Eurotiomycetes</taxon>
        <taxon>Eurotiomycetidae</taxon>
        <taxon>Eurotiales</taxon>
        <taxon>Aspergillaceae</taxon>
        <taxon>Penicillium</taxon>
    </lineage>
</organism>
<dbReference type="SMART" id="SM00220">
    <property type="entry name" value="S_TKc"/>
    <property type="match status" value="1"/>
</dbReference>
<proteinExistence type="predicted"/>
<keyword evidence="3" id="KW-1185">Reference proteome</keyword>
<evidence type="ECO:0000259" key="1">
    <source>
        <dbReference type="PROSITE" id="PS50011"/>
    </source>
</evidence>
<dbReference type="InterPro" id="IPR011009">
    <property type="entry name" value="Kinase-like_dom_sf"/>
</dbReference>
<name>A0AAI9TMD6_PENTH</name>
<dbReference type="SUPFAM" id="SSF56112">
    <property type="entry name" value="Protein kinase-like (PK-like)"/>
    <property type="match status" value="1"/>
</dbReference>